<dbReference type="GO" id="GO:0004674">
    <property type="term" value="F:protein serine/threonine kinase activity"/>
    <property type="evidence" value="ECO:0007669"/>
    <property type="project" value="UniProtKB-KW"/>
</dbReference>
<protein>
    <recommendedName>
        <fullName evidence="6">Protein kinase domain-containing protein</fullName>
    </recommendedName>
</protein>
<evidence type="ECO:0000256" key="4">
    <source>
        <dbReference type="ARBA" id="ARBA00022777"/>
    </source>
</evidence>
<dbReference type="GO" id="GO:0005524">
    <property type="term" value="F:ATP binding"/>
    <property type="evidence" value="ECO:0007669"/>
    <property type="project" value="UniProtKB-KW"/>
</dbReference>
<feature type="domain" description="Protein kinase" evidence="6">
    <location>
        <begin position="1"/>
        <end position="130"/>
    </location>
</feature>
<accession>A0A319CQR0</accession>
<evidence type="ECO:0000313" key="7">
    <source>
        <dbReference type="EMBL" id="PYH87695.1"/>
    </source>
</evidence>
<feature type="non-terminal residue" evidence="7">
    <location>
        <position position="1"/>
    </location>
</feature>
<organism evidence="7 8">
    <name type="scientific">Aspergillus ellipticus CBS 707.79</name>
    <dbReference type="NCBI Taxonomy" id="1448320"/>
    <lineage>
        <taxon>Eukaryota</taxon>
        <taxon>Fungi</taxon>
        <taxon>Dikarya</taxon>
        <taxon>Ascomycota</taxon>
        <taxon>Pezizomycotina</taxon>
        <taxon>Eurotiomycetes</taxon>
        <taxon>Eurotiomycetidae</taxon>
        <taxon>Eurotiales</taxon>
        <taxon>Aspergillaceae</taxon>
        <taxon>Aspergillus</taxon>
        <taxon>Aspergillus subgen. Circumdati</taxon>
    </lineage>
</organism>
<dbReference type="VEuPathDB" id="FungiDB:BO71DRAFT_340461"/>
<dbReference type="PANTHER" id="PTHR45646">
    <property type="entry name" value="SERINE/THREONINE-PROTEIN KINASE DOA-RELATED"/>
    <property type="match status" value="1"/>
</dbReference>
<gene>
    <name evidence="7" type="ORF">BO71DRAFT_340461</name>
</gene>
<dbReference type="GO" id="GO:0005634">
    <property type="term" value="C:nucleus"/>
    <property type="evidence" value="ECO:0007669"/>
    <property type="project" value="TreeGrafter"/>
</dbReference>
<dbReference type="Proteomes" id="UP000247810">
    <property type="component" value="Unassembled WGS sequence"/>
</dbReference>
<dbReference type="Gene3D" id="1.10.510.10">
    <property type="entry name" value="Transferase(Phosphotransferase) domain 1"/>
    <property type="match status" value="1"/>
</dbReference>
<dbReference type="Pfam" id="PF00069">
    <property type="entry name" value="Pkinase"/>
    <property type="match status" value="1"/>
</dbReference>
<dbReference type="EMBL" id="KZ826188">
    <property type="protein sequence ID" value="PYH87695.1"/>
    <property type="molecule type" value="Genomic_DNA"/>
</dbReference>
<dbReference type="GO" id="GO:0043484">
    <property type="term" value="P:regulation of RNA splicing"/>
    <property type="evidence" value="ECO:0007669"/>
    <property type="project" value="TreeGrafter"/>
</dbReference>
<evidence type="ECO:0000259" key="6">
    <source>
        <dbReference type="PROSITE" id="PS50011"/>
    </source>
</evidence>
<proteinExistence type="predicted"/>
<reference evidence="7 8" key="1">
    <citation type="submission" date="2018-02" db="EMBL/GenBank/DDBJ databases">
        <title>The genomes of Aspergillus section Nigri reveals drivers in fungal speciation.</title>
        <authorList>
            <consortium name="DOE Joint Genome Institute"/>
            <person name="Vesth T.C."/>
            <person name="Nybo J."/>
            <person name="Theobald S."/>
            <person name="Brandl J."/>
            <person name="Frisvad J.C."/>
            <person name="Nielsen K.F."/>
            <person name="Lyhne E.K."/>
            <person name="Kogle M.E."/>
            <person name="Kuo A."/>
            <person name="Riley R."/>
            <person name="Clum A."/>
            <person name="Nolan M."/>
            <person name="Lipzen A."/>
            <person name="Salamov A."/>
            <person name="Henrissat B."/>
            <person name="Wiebenga A."/>
            <person name="De vries R.P."/>
            <person name="Grigoriev I.V."/>
            <person name="Mortensen U.H."/>
            <person name="Andersen M.R."/>
            <person name="Baker S.E."/>
        </authorList>
    </citation>
    <scope>NUCLEOTIDE SEQUENCE [LARGE SCALE GENOMIC DNA]</scope>
    <source>
        <strain evidence="7 8">CBS 707.79</strain>
    </source>
</reference>
<evidence type="ECO:0000256" key="3">
    <source>
        <dbReference type="ARBA" id="ARBA00022741"/>
    </source>
</evidence>
<keyword evidence="1" id="KW-0723">Serine/threonine-protein kinase</keyword>
<keyword evidence="2" id="KW-0808">Transferase</keyword>
<dbReference type="InterPro" id="IPR011009">
    <property type="entry name" value="Kinase-like_dom_sf"/>
</dbReference>
<evidence type="ECO:0000313" key="8">
    <source>
        <dbReference type="Proteomes" id="UP000247810"/>
    </source>
</evidence>
<dbReference type="STRING" id="1448320.A0A319CQR0"/>
<dbReference type="AlphaFoldDB" id="A0A319CQR0"/>
<dbReference type="SUPFAM" id="SSF56112">
    <property type="entry name" value="Protein kinase-like (PK-like)"/>
    <property type="match status" value="1"/>
</dbReference>
<evidence type="ECO:0000256" key="2">
    <source>
        <dbReference type="ARBA" id="ARBA00022679"/>
    </source>
</evidence>
<sequence length="134" mass="15724">LEAPWTYSADIWNVGCMIWDVFENQPLFTGRDPEFHQSYRSRAHLAEMIGLLGPPPLNLLGQVKLSSKFFSEDGNFCAEYPLQDRVPLEERETSLEGQDKECFLHLIRKMLQWEPEKRSSAKELAEDEWIRRHT</sequence>
<keyword evidence="8" id="KW-1185">Reference proteome</keyword>
<dbReference type="PANTHER" id="PTHR45646:SF11">
    <property type="entry name" value="SERINE_THREONINE-PROTEIN KINASE DOA"/>
    <property type="match status" value="1"/>
</dbReference>
<evidence type="ECO:0000256" key="5">
    <source>
        <dbReference type="ARBA" id="ARBA00022840"/>
    </source>
</evidence>
<dbReference type="InterPro" id="IPR051175">
    <property type="entry name" value="CLK_kinases"/>
</dbReference>
<keyword evidence="3" id="KW-0547">Nucleotide-binding</keyword>
<name>A0A319CQR0_9EURO</name>
<evidence type="ECO:0000256" key="1">
    <source>
        <dbReference type="ARBA" id="ARBA00022527"/>
    </source>
</evidence>
<dbReference type="OrthoDB" id="5979581at2759"/>
<dbReference type="PROSITE" id="PS50011">
    <property type="entry name" value="PROTEIN_KINASE_DOM"/>
    <property type="match status" value="1"/>
</dbReference>
<dbReference type="InterPro" id="IPR000719">
    <property type="entry name" value="Prot_kinase_dom"/>
</dbReference>
<keyword evidence="5" id="KW-0067">ATP-binding</keyword>
<keyword evidence="4" id="KW-0418">Kinase</keyword>